<organism evidence="1 2">
    <name type="scientific">Streptomyces pimonensis</name>
    <dbReference type="NCBI Taxonomy" id="2860288"/>
    <lineage>
        <taxon>Bacteria</taxon>
        <taxon>Bacillati</taxon>
        <taxon>Actinomycetota</taxon>
        <taxon>Actinomycetes</taxon>
        <taxon>Kitasatosporales</taxon>
        <taxon>Streptomycetaceae</taxon>
        <taxon>Streptomyces</taxon>
    </lineage>
</organism>
<keyword evidence="2" id="KW-1185">Reference proteome</keyword>
<name>A0ABV4J5Z3_9ACTN</name>
<sequence>MQFEYRIHVPVIADLNDSWNHPESQGRIEWNGTAHSLARHLLAKWHQNVMGEAAGLPAAIEVFGEQPGRFAKLDDPSPVSESVEVLEAAIEAKQVADVAVDIAAAELVAAMRDAATFGGESKNSVAKRVNGLMSRPTALKHLRT</sequence>
<dbReference type="EMBL" id="JAHWZY010000019">
    <property type="protein sequence ID" value="MEZ3180820.1"/>
    <property type="molecule type" value="Genomic_DNA"/>
</dbReference>
<dbReference type="Proteomes" id="UP001567537">
    <property type="component" value="Unassembled WGS sequence"/>
</dbReference>
<comment type="caution">
    <text evidence="1">The sequence shown here is derived from an EMBL/GenBank/DDBJ whole genome shotgun (WGS) entry which is preliminary data.</text>
</comment>
<evidence type="ECO:0000313" key="2">
    <source>
        <dbReference type="Proteomes" id="UP001567537"/>
    </source>
</evidence>
<evidence type="ECO:0000313" key="1">
    <source>
        <dbReference type="EMBL" id="MEZ3180820.1"/>
    </source>
</evidence>
<reference evidence="1 2" key="1">
    <citation type="journal article" date="2021" name="Res Sq">
        <title>Streptomyces Pimoensis sp. nov., Isolated From the Taklimakan Desert in Xinjiang, China.</title>
        <authorList>
            <person name="Zhang P."/>
            <person name="Luo X."/>
            <person name="Luo X."/>
            <person name="Liu Z."/>
            <person name="Xia Z."/>
            <person name="Wan C."/>
            <person name="zhang L."/>
        </authorList>
    </citation>
    <scope>NUCLEOTIDE SEQUENCE [LARGE SCALE GENOMIC DNA]</scope>
    <source>
        <strain evidence="1 2">TRM75549</strain>
    </source>
</reference>
<proteinExistence type="predicted"/>
<protein>
    <submittedName>
        <fullName evidence="1">Uncharacterized protein</fullName>
    </submittedName>
</protein>
<gene>
    <name evidence="1" type="ORF">KYY02_19630</name>
</gene>
<accession>A0ABV4J5Z3</accession>
<dbReference type="RefSeq" id="WP_371239760.1">
    <property type="nucleotide sequence ID" value="NZ_JAHWZY010000019.1"/>
</dbReference>